<keyword evidence="1" id="KW-1133">Transmembrane helix</keyword>
<organism evidence="2 3">
    <name type="scientific">Nocardioides agri</name>
    <dbReference type="NCBI Taxonomy" id="2682843"/>
    <lineage>
        <taxon>Bacteria</taxon>
        <taxon>Bacillati</taxon>
        <taxon>Actinomycetota</taxon>
        <taxon>Actinomycetes</taxon>
        <taxon>Propionibacteriales</taxon>
        <taxon>Nocardioidaceae</taxon>
        <taxon>Nocardioides</taxon>
    </lineage>
</organism>
<feature type="transmembrane region" description="Helical" evidence="1">
    <location>
        <begin position="220"/>
        <end position="241"/>
    </location>
</feature>
<evidence type="ECO:0000313" key="2">
    <source>
        <dbReference type="EMBL" id="MVQ50411.1"/>
    </source>
</evidence>
<reference evidence="2 3" key="1">
    <citation type="submission" date="2019-12" db="EMBL/GenBank/DDBJ databases">
        <authorList>
            <person name="Huq M.A."/>
        </authorList>
    </citation>
    <scope>NUCLEOTIDE SEQUENCE [LARGE SCALE GENOMIC DNA]</scope>
    <source>
        <strain evidence="2 3">MAH-18</strain>
    </source>
</reference>
<proteinExistence type="predicted"/>
<keyword evidence="3" id="KW-1185">Reference proteome</keyword>
<feature type="transmembrane region" description="Helical" evidence="1">
    <location>
        <begin position="247"/>
        <end position="265"/>
    </location>
</feature>
<keyword evidence="1" id="KW-0472">Membrane</keyword>
<evidence type="ECO:0000256" key="1">
    <source>
        <dbReference type="SAM" id="Phobius"/>
    </source>
</evidence>
<dbReference type="Proteomes" id="UP000473525">
    <property type="component" value="Unassembled WGS sequence"/>
</dbReference>
<dbReference type="EMBL" id="WSEK01000004">
    <property type="protein sequence ID" value="MVQ50411.1"/>
    <property type="molecule type" value="Genomic_DNA"/>
</dbReference>
<evidence type="ECO:0000313" key="3">
    <source>
        <dbReference type="Proteomes" id="UP000473525"/>
    </source>
</evidence>
<protein>
    <submittedName>
        <fullName evidence="2">Uncharacterized protein</fullName>
    </submittedName>
</protein>
<comment type="caution">
    <text evidence="2">The sequence shown here is derived from an EMBL/GenBank/DDBJ whole genome shotgun (WGS) entry which is preliminary data.</text>
</comment>
<dbReference type="RefSeq" id="WP_157343464.1">
    <property type="nucleotide sequence ID" value="NZ_WSEK01000004.1"/>
</dbReference>
<dbReference type="AlphaFoldDB" id="A0A6L6XSP7"/>
<name>A0A6L6XSP7_9ACTN</name>
<sequence>MSSSSPSNMSVTAVSGRALLVAADPSASLAALGPVFDDLVVAEVDHLAEELAELGSSGVVVVDGPLGESVTDAIVQHVATCPGSRLALGVSRQLTSLDGTELAGLRIVGGGRLGDLPVTWWAAADAPPAAAAPPAEASAPARLRGPAESDDAFAAHAHLLRANLELATPADDRTGDAQPGGPAPAGTVTPFFNAEGAAGAAVASPPGESPSRRTMLGYRLPLLLVFLAIGVALGVSLSQLWEGDVQAAATLLLLVAVALLLAWGVRAIRGLTVQLQGHADHSARLGDELDRGMRQLTKRAQANDVRTVRMRDSLREIEARLAVVSSASASANAARARLAAADAATDDE</sequence>
<gene>
    <name evidence="2" type="ORF">GON03_14590</name>
</gene>
<keyword evidence="1" id="KW-0812">Transmembrane</keyword>
<accession>A0A6L6XSP7</accession>